<dbReference type="SUPFAM" id="SSF51735">
    <property type="entry name" value="NAD(P)-binding Rossmann-fold domains"/>
    <property type="match status" value="1"/>
</dbReference>
<dbReference type="EMBL" id="UINC01148912">
    <property type="protein sequence ID" value="SVD41073.1"/>
    <property type="molecule type" value="Genomic_DNA"/>
</dbReference>
<proteinExistence type="predicted"/>
<evidence type="ECO:0000313" key="2">
    <source>
        <dbReference type="EMBL" id="SVD41073.1"/>
    </source>
</evidence>
<evidence type="ECO:0000259" key="1">
    <source>
        <dbReference type="Pfam" id="PF01370"/>
    </source>
</evidence>
<protein>
    <recommendedName>
        <fullName evidence="1">NAD-dependent epimerase/dehydratase domain-containing protein</fullName>
    </recommendedName>
</protein>
<dbReference type="GO" id="GO:0050577">
    <property type="term" value="F:GDP-L-fucose synthase activity"/>
    <property type="evidence" value="ECO:0007669"/>
    <property type="project" value="TreeGrafter"/>
</dbReference>
<organism evidence="2">
    <name type="scientific">marine metagenome</name>
    <dbReference type="NCBI Taxonomy" id="408172"/>
    <lineage>
        <taxon>unclassified sequences</taxon>
        <taxon>metagenomes</taxon>
        <taxon>ecological metagenomes</taxon>
    </lineage>
</organism>
<feature type="domain" description="NAD-dependent epimerase/dehydratase" evidence="1">
    <location>
        <begin position="7"/>
        <end position="161"/>
    </location>
</feature>
<dbReference type="InterPro" id="IPR001509">
    <property type="entry name" value="Epimerase_deHydtase"/>
</dbReference>
<dbReference type="PANTHER" id="PTHR43238:SF1">
    <property type="entry name" value="GDP-L-FUCOSE SYNTHASE"/>
    <property type="match status" value="1"/>
</dbReference>
<dbReference type="Gene3D" id="3.40.50.720">
    <property type="entry name" value="NAD(P)-binding Rossmann-like Domain"/>
    <property type="match status" value="1"/>
</dbReference>
<reference evidence="2" key="1">
    <citation type="submission" date="2018-05" db="EMBL/GenBank/DDBJ databases">
        <authorList>
            <person name="Lanie J.A."/>
            <person name="Ng W.-L."/>
            <person name="Kazmierczak K.M."/>
            <person name="Andrzejewski T.M."/>
            <person name="Davidsen T.M."/>
            <person name="Wayne K.J."/>
            <person name="Tettelin H."/>
            <person name="Glass J.I."/>
            <person name="Rusch D."/>
            <person name="Podicherti R."/>
            <person name="Tsui H.-C.T."/>
            <person name="Winkler M.E."/>
        </authorList>
    </citation>
    <scope>NUCLEOTIDE SEQUENCE</scope>
</reference>
<gene>
    <name evidence="2" type="ORF">METZ01_LOCUS393927</name>
</gene>
<feature type="non-terminal residue" evidence="2">
    <location>
        <position position="162"/>
    </location>
</feature>
<sequence>MKKKSKIFVVGDNTLIGKSIVNRLKKTGFNNIIGLKQSIDLQSNIKINKIFKKYKPEYVFIASGKSGGIIENIKFPANLMIDNLLSQTYIIKSSFENHVKKLVFIGSSCVYPKSIKTSSKEKDLLSGSLEKTNQSYAIAKISGIELCRAYRLQYGVNFFSVI</sequence>
<dbReference type="PANTHER" id="PTHR43238">
    <property type="entry name" value="GDP-L-FUCOSE SYNTHASE"/>
    <property type="match status" value="1"/>
</dbReference>
<accession>A0A382V3J8</accession>
<dbReference type="AlphaFoldDB" id="A0A382V3J8"/>
<dbReference type="Pfam" id="PF01370">
    <property type="entry name" value="Epimerase"/>
    <property type="match status" value="1"/>
</dbReference>
<dbReference type="InterPro" id="IPR036291">
    <property type="entry name" value="NAD(P)-bd_dom_sf"/>
</dbReference>
<name>A0A382V3J8_9ZZZZ</name>